<keyword evidence="1" id="KW-0547">Nucleotide-binding</keyword>
<dbReference type="GO" id="GO:0016787">
    <property type="term" value="F:hydrolase activity"/>
    <property type="evidence" value="ECO:0007669"/>
    <property type="project" value="UniProtKB-KW"/>
</dbReference>
<dbReference type="GO" id="GO:0005524">
    <property type="term" value="F:ATP binding"/>
    <property type="evidence" value="ECO:0007669"/>
    <property type="project" value="UniProtKB-KW"/>
</dbReference>
<evidence type="ECO:0000313" key="5">
    <source>
        <dbReference type="EMBL" id="KAF0044280.1"/>
    </source>
</evidence>
<dbReference type="AlphaFoldDB" id="A0A6A4TKY0"/>
<sequence length="77" mass="9243">MSSERNEYSERKKEFNKLRCYSVSVVKVLEKFMSRLVQNRVMAHRDLRTLTKYQLILARDQFRKNPPPNVKARTKAL</sequence>
<evidence type="ECO:0000256" key="4">
    <source>
        <dbReference type="ARBA" id="ARBA00022840"/>
    </source>
</evidence>
<protein>
    <submittedName>
        <fullName evidence="5">Uncharacterized protein</fullName>
    </submittedName>
</protein>
<dbReference type="GO" id="GO:0045003">
    <property type="term" value="P:double-strand break repair via synthesis-dependent strand annealing"/>
    <property type="evidence" value="ECO:0007669"/>
    <property type="project" value="TreeGrafter"/>
</dbReference>
<dbReference type="PANTHER" id="PTHR14025">
    <property type="entry name" value="FANCONI ANEMIA GROUP M FANCM FAMILY MEMBER"/>
    <property type="match status" value="1"/>
</dbReference>
<accession>A0A6A4TKY0</accession>
<dbReference type="PANTHER" id="PTHR14025:SF20">
    <property type="entry name" value="FANCONI ANEMIA GROUP M PROTEIN"/>
    <property type="match status" value="1"/>
</dbReference>
<gene>
    <name evidence="5" type="ORF">F2P81_003438</name>
</gene>
<keyword evidence="3" id="KW-0347">Helicase</keyword>
<keyword evidence="2" id="KW-0378">Hydrolase</keyword>
<dbReference type="GO" id="GO:0000400">
    <property type="term" value="F:four-way junction DNA binding"/>
    <property type="evidence" value="ECO:0007669"/>
    <property type="project" value="TreeGrafter"/>
</dbReference>
<name>A0A6A4TKY0_SCOMX</name>
<evidence type="ECO:0000256" key="2">
    <source>
        <dbReference type="ARBA" id="ARBA00022801"/>
    </source>
</evidence>
<evidence type="ECO:0000313" key="6">
    <source>
        <dbReference type="Proteomes" id="UP000438429"/>
    </source>
</evidence>
<reference evidence="5 6" key="1">
    <citation type="submission" date="2019-06" db="EMBL/GenBank/DDBJ databases">
        <title>Draft genomes of female and male turbot (Scophthalmus maximus).</title>
        <authorList>
            <person name="Xu H."/>
            <person name="Xu X.-W."/>
            <person name="Shao C."/>
            <person name="Chen S."/>
        </authorList>
    </citation>
    <scope>NUCLEOTIDE SEQUENCE [LARGE SCALE GENOMIC DNA]</scope>
    <source>
        <strain evidence="5">Ysfricsl-2016a</strain>
        <tissue evidence="5">Blood</tissue>
    </source>
</reference>
<proteinExistence type="predicted"/>
<dbReference type="GO" id="GO:0043138">
    <property type="term" value="F:3'-5' DNA helicase activity"/>
    <property type="evidence" value="ECO:0007669"/>
    <property type="project" value="TreeGrafter"/>
</dbReference>
<comment type="caution">
    <text evidence="5">The sequence shown here is derived from an EMBL/GenBank/DDBJ whole genome shotgun (WGS) entry which is preliminary data.</text>
</comment>
<dbReference type="EMBL" id="VEVO01000003">
    <property type="protein sequence ID" value="KAF0044280.1"/>
    <property type="molecule type" value="Genomic_DNA"/>
</dbReference>
<evidence type="ECO:0000256" key="1">
    <source>
        <dbReference type="ARBA" id="ARBA00022741"/>
    </source>
</evidence>
<keyword evidence="4" id="KW-0067">ATP-binding</keyword>
<evidence type="ECO:0000256" key="3">
    <source>
        <dbReference type="ARBA" id="ARBA00022806"/>
    </source>
</evidence>
<dbReference type="GO" id="GO:0009378">
    <property type="term" value="F:four-way junction helicase activity"/>
    <property type="evidence" value="ECO:0007669"/>
    <property type="project" value="TreeGrafter"/>
</dbReference>
<dbReference type="GO" id="GO:0036297">
    <property type="term" value="P:interstrand cross-link repair"/>
    <property type="evidence" value="ECO:0007669"/>
    <property type="project" value="TreeGrafter"/>
</dbReference>
<dbReference type="Proteomes" id="UP000438429">
    <property type="component" value="Unassembled WGS sequence"/>
</dbReference>
<organism evidence="5 6">
    <name type="scientific">Scophthalmus maximus</name>
    <name type="common">Turbot</name>
    <name type="synonym">Psetta maxima</name>
    <dbReference type="NCBI Taxonomy" id="52904"/>
    <lineage>
        <taxon>Eukaryota</taxon>
        <taxon>Metazoa</taxon>
        <taxon>Chordata</taxon>
        <taxon>Craniata</taxon>
        <taxon>Vertebrata</taxon>
        <taxon>Euteleostomi</taxon>
        <taxon>Actinopterygii</taxon>
        <taxon>Neopterygii</taxon>
        <taxon>Teleostei</taxon>
        <taxon>Neoteleostei</taxon>
        <taxon>Acanthomorphata</taxon>
        <taxon>Carangaria</taxon>
        <taxon>Pleuronectiformes</taxon>
        <taxon>Pleuronectoidei</taxon>
        <taxon>Scophthalmidae</taxon>
        <taxon>Scophthalmus</taxon>
    </lineage>
</organism>